<dbReference type="Proteomes" id="UP000183940">
    <property type="component" value="Unassembled WGS sequence"/>
</dbReference>
<evidence type="ECO:0000313" key="2">
    <source>
        <dbReference type="Proteomes" id="UP000183940"/>
    </source>
</evidence>
<dbReference type="STRING" id="1925591.BI308_18700"/>
<reference evidence="1" key="1">
    <citation type="submission" date="2016-10" db="EMBL/GenBank/DDBJ databases">
        <title>CRISPR-Cas defence system in Roseofilum reptotaenium: evidence of a bacteriophage-cyanobacterium arms race in the coral black band disease.</title>
        <authorList>
            <person name="Buerger P."/>
            <person name="Wood-Charlson E.M."/>
            <person name="Weynberg K.D."/>
            <person name="Willis B."/>
            <person name="Van Oppen M.J."/>
        </authorList>
    </citation>
    <scope>NUCLEOTIDE SEQUENCE [LARGE SCALE GENOMIC DNA]</scope>
    <source>
        <strain evidence="1">AO1-A</strain>
    </source>
</reference>
<gene>
    <name evidence="1" type="ORF">BI308_18700</name>
</gene>
<organism evidence="1 2">
    <name type="scientific">Roseofilum reptotaenium AO1-A</name>
    <dbReference type="NCBI Taxonomy" id="1925591"/>
    <lineage>
        <taxon>Bacteria</taxon>
        <taxon>Bacillati</taxon>
        <taxon>Cyanobacteriota</taxon>
        <taxon>Cyanophyceae</taxon>
        <taxon>Desertifilales</taxon>
        <taxon>Desertifilaceae</taxon>
        <taxon>Roseofilum</taxon>
    </lineage>
</organism>
<dbReference type="EMBL" id="MLAW01000039">
    <property type="protein sequence ID" value="OJJ24016.1"/>
    <property type="molecule type" value="Genomic_DNA"/>
</dbReference>
<comment type="caution">
    <text evidence="1">The sequence shown here is derived from an EMBL/GenBank/DDBJ whole genome shotgun (WGS) entry which is preliminary data.</text>
</comment>
<proteinExistence type="predicted"/>
<dbReference type="AlphaFoldDB" id="A0A1L9QN11"/>
<evidence type="ECO:0000313" key="1">
    <source>
        <dbReference type="EMBL" id="OJJ24016.1"/>
    </source>
</evidence>
<evidence type="ECO:0008006" key="3">
    <source>
        <dbReference type="Google" id="ProtNLM"/>
    </source>
</evidence>
<sequence length="319" mass="38019">MLSKIDVVIPVAAKDRVKLPICIEGVLAHSLTPIDRIYIIACQENCKKNILVHHSIHWIDEATYPFSLDDIKERLQYQKSQYNNSSWYYQQLLKFYVFEVIPDLQPHTLILDSDFFVSQDLMFLTDRNQAIFSYGYPFQWLLNTQNYPEEYQHSHIDFAKRLIPGWHPVNPFSGMHHHVLLNRDIVKKLFFRVENTHQKEFWQVFIDNVKFEKWNAASEYVIYYHFAMKFHPERVISRHLKSCDFIHDHSENDFTLRLAKDAIESREFATVGCHSFLDLKARLKTMDYIPDDLRRQMLSSEHLVFKLILNDSRLHVEAV</sequence>
<protein>
    <recommendedName>
        <fullName evidence="3">Glycosyl transferase</fullName>
    </recommendedName>
</protein>
<accession>A0A1L9QN11</accession>
<name>A0A1L9QN11_9CYAN</name>
<dbReference type="InterPro" id="IPR045499">
    <property type="entry name" value="DUF6492"/>
</dbReference>
<keyword evidence="2" id="KW-1185">Reference proteome</keyword>
<dbReference type="Pfam" id="PF20102">
    <property type="entry name" value="DUF6492"/>
    <property type="match status" value="1"/>
</dbReference>